<accession>A0A0B6X799</accession>
<proteinExistence type="predicted"/>
<protein>
    <submittedName>
        <fullName evidence="1">Uncharacterized protein</fullName>
    </submittedName>
</protein>
<evidence type="ECO:0000313" key="1">
    <source>
        <dbReference type="EMBL" id="CDM88199.1"/>
    </source>
</evidence>
<gene>
    <name evidence="1" type="ORF">XBW1_0842</name>
</gene>
<dbReference type="KEGG" id="xbv:XBW1_0842"/>
<dbReference type="Proteomes" id="UP000032930">
    <property type="component" value="Chromosome"/>
</dbReference>
<name>A0A0B6X799_XENBV</name>
<reference evidence="1 2" key="1">
    <citation type="submission" date="2014-02" db="EMBL/GenBank/DDBJ databases">
        <authorList>
            <person name="Genoscope - CEA"/>
        </authorList>
    </citation>
    <scope>NUCLEOTIDE SEQUENCE [LARGE SCALE GENOMIC DNA]</scope>
    <source>
        <strain evidence="1 2">CS03</strain>
    </source>
</reference>
<dbReference type="EMBL" id="FO818637">
    <property type="protein sequence ID" value="CDM88199.1"/>
    <property type="molecule type" value="Genomic_DNA"/>
</dbReference>
<dbReference type="AlphaFoldDB" id="A0A0B6X799"/>
<organism evidence="1 2">
    <name type="scientific">Xenorhabdus bovienii</name>
    <name type="common">Xenorhabdus nematophila subsp. bovienii</name>
    <dbReference type="NCBI Taxonomy" id="40576"/>
    <lineage>
        <taxon>Bacteria</taxon>
        <taxon>Pseudomonadati</taxon>
        <taxon>Pseudomonadota</taxon>
        <taxon>Gammaproteobacteria</taxon>
        <taxon>Enterobacterales</taxon>
        <taxon>Morganellaceae</taxon>
        <taxon>Xenorhabdus</taxon>
    </lineage>
</organism>
<sequence length="71" mass="7783">MLVADNALTMNIAFIKSELGCCYRCPVMTCIPLRRRVRATGDTRQVSVSFSDVGVYCSLGLLNPITAGFYC</sequence>
<evidence type="ECO:0000313" key="2">
    <source>
        <dbReference type="Proteomes" id="UP000032930"/>
    </source>
</evidence>